<name>A0A9X1NGI8_9ACTN</name>
<evidence type="ECO:0000256" key="1">
    <source>
        <dbReference type="ARBA" id="ARBA00023015"/>
    </source>
</evidence>
<reference evidence="6" key="1">
    <citation type="submission" date="2021-11" db="EMBL/GenBank/DDBJ databases">
        <title>Streptomyces corallinus and Kineosporia corallina sp. nov., two new coral-derived marine actinobacteria.</title>
        <authorList>
            <person name="Buangrab K."/>
            <person name="Sutthacheep M."/>
            <person name="Yeemin T."/>
            <person name="Harunari E."/>
            <person name="Igarashi Y."/>
            <person name="Sripreechasak P."/>
            <person name="Kanchanasin P."/>
            <person name="Tanasupawat S."/>
            <person name="Phongsopitanun W."/>
        </authorList>
    </citation>
    <scope>NUCLEOTIDE SEQUENCE</scope>
    <source>
        <strain evidence="6">JCM 31032</strain>
    </source>
</reference>
<comment type="caution">
    <text evidence="6">The sequence shown here is derived from an EMBL/GenBank/DDBJ whole genome shotgun (WGS) entry which is preliminary data.</text>
</comment>
<keyword evidence="1" id="KW-0805">Transcription regulation</keyword>
<dbReference type="CDD" id="cd01392">
    <property type="entry name" value="HTH_LacI"/>
    <property type="match status" value="1"/>
</dbReference>
<organism evidence="6 7">
    <name type="scientific">Kineosporia babensis</name>
    <dbReference type="NCBI Taxonomy" id="499548"/>
    <lineage>
        <taxon>Bacteria</taxon>
        <taxon>Bacillati</taxon>
        <taxon>Actinomycetota</taxon>
        <taxon>Actinomycetes</taxon>
        <taxon>Kineosporiales</taxon>
        <taxon>Kineosporiaceae</taxon>
        <taxon>Kineosporia</taxon>
    </lineage>
</organism>
<dbReference type="GO" id="GO:0000976">
    <property type="term" value="F:transcription cis-regulatory region binding"/>
    <property type="evidence" value="ECO:0007669"/>
    <property type="project" value="TreeGrafter"/>
</dbReference>
<dbReference type="CDD" id="cd06267">
    <property type="entry name" value="PBP1_LacI_sugar_binding-like"/>
    <property type="match status" value="1"/>
</dbReference>
<dbReference type="PROSITE" id="PS00356">
    <property type="entry name" value="HTH_LACI_1"/>
    <property type="match status" value="1"/>
</dbReference>
<feature type="domain" description="HTH lacI-type" evidence="5">
    <location>
        <begin position="1"/>
        <end position="53"/>
    </location>
</feature>
<feature type="compositionally biased region" description="Polar residues" evidence="4">
    <location>
        <begin position="338"/>
        <end position="349"/>
    </location>
</feature>
<dbReference type="InterPro" id="IPR000843">
    <property type="entry name" value="HTH_LacI"/>
</dbReference>
<dbReference type="SUPFAM" id="SSF53822">
    <property type="entry name" value="Periplasmic binding protein-like I"/>
    <property type="match status" value="1"/>
</dbReference>
<dbReference type="Pfam" id="PF13377">
    <property type="entry name" value="Peripla_BP_3"/>
    <property type="match status" value="1"/>
</dbReference>
<protein>
    <submittedName>
        <fullName evidence="6">LacI family transcriptional regulator</fullName>
    </submittedName>
</protein>
<evidence type="ECO:0000313" key="6">
    <source>
        <dbReference type="EMBL" id="MCD5314602.1"/>
    </source>
</evidence>
<keyword evidence="7" id="KW-1185">Reference proteome</keyword>
<dbReference type="InterPro" id="IPR028082">
    <property type="entry name" value="Peripla_BP_I"/>
</dbReference>
<dbReference type="Pfam" id="PF00356">
    <property type="entry name" value="LacI"/>
    <property type="match status" value="1"/>
</dbReference>
<evidence type="ECO:0000313" key="7">
    <source>
        <dbReference type="Proteomes" id="UP001138997"/>
    </source>
</evidence>
<dbReference type="RefSeq" id="WP_231447274.1">
    <property type="nucleotide sequence ID" value="NZ_JAJOMB010000017.1"/>
</dbReference>
<dbReference type="AlphaFoldDB" id="A0A9X1NGI8"/>
<dbReference type="PANTHER" id="PTHR30146:SF153">
    <property type="entry name" value="LACTOSE OPERON REPRESSOR"/>
    <property type="match status" value="1"/>
</dbReference>
<dbReference type="Gene3D" id="3.40.50.2300">
    <property type="match status" value="2"/>
</dbReference>
<dbReference type="SMART" id="SM00354">
    <property type="entry name" value="HTH_LACI"/>
    <property type="match status" value="1"/>
</dbReference>
<evidence type="ECO:0000259" key="5">
    <source>
        <dbReference type="PROSITE" id="PS50932"/>
    </source>
</evidence>
<keyword evidence="2" id="KW-0238">DNA-binding</keyword>
<dbReference type="InterPro" id="IPR010982">
    <property type="entry name" value="Lambda_DNA-bd_dom_sf"/>
</dbReference>
<dbReference type="PROSITE" id="PS50932">
    <property type="entry name" value="HTH_LACI_2"/>
    <property type="match status" value="1"/>
</dbReference>
<keyword evidence="3" id="KW-0804">Transcription</keyword>
<dbReference type="EMBL" id="JAJOMB010000017">
    <property type="protein sequence ID" value="MCD5314602.1"/>
    <property type="molecule type" value="Genomic_DNA"/>
</dbReference>
<proteinExistence type="predicted"/>
<evidence type="ECO:0000256" key="3">
    <source>
        <dbReference type="ARBA" id="ARBA00023163"/>
    </source>
</evidence>
<evidence type="ECO:0000256" key="4">
    <source>
        <dbReference type="SAM" id="MobiDB-lite"/>
    </source>
</evidence>
<dbReference type="GO" id="GO:0003700">
    <property type="term" value="F:DNA-binding transcription factor activity"/>
    <property type="evidence" value="ECO:0007669"/>
    <property type="project" value="TreeGrafter"/>
</dbReference>
<gene>
    <name evidence="6" type="ORF">LR394_27210</name>
</gene>
<accession>A0A9X1NGI8</accession>
<dbReference type="PANTHER" id="PTHR30146">
    <property type="entry name" value="LACI-RELATED TRANSCRIPTIONAL REPRESSOR"/>
    <property type="match status" value="1"/>
</dbReference>
<dbReference type="Proteomes" id="UP001138997">
    <property type="component" value="Unassembled WGS sequence"/>
</dbReference>
<dbReference type="InterPro" id="IPR046335">
    <property type="entry name" value="LacI/GalR-like_sensor"/>
</dbReference>
<dbReference type="SUPFAM" id="SSF47413">
    <property type="entry name" value="lambda repressor-like DNA-binding domains"/>
    <property type="match status" value="1"/>
</dbReference>
<evidence type="ECO:0000256" key="2">
    <source>
        <dbReference type="ARBA" id="ARBA00023125"/>
    </source>
</evidence>
<sequence>MADVARLAGVSVSTVSYALSGTRPISLSTRERIEQAMLDLGYTPNAFARGLKSKRSRIIALLLPAQTASPRLSALEYILGASDHAQERGYHLMLWTAGVEAADDLAQFAGQGLVDGVLVLDVRPDDPRIQVLARAEVPFAMIGHNAEPDGLDYIATDFAHSARLAVEHLSELGHRKLGFVDAMSEVEGGDGARLGKELEEAAGRVGATMIPVAAEESVEGGRTAFAALAGADPQVSAIVVFSEHVVPGLMRAAAENGRRIPEDLSVICIDMAPHVAELTTPPMSTVGPSAVQIGQAAVDLLLRRLDGDAAPARQLLFQGELNLRGSCGPNPTTDHHPGSSTSQQRRYLQ</sequence>
<feature type="region of interest" description="Disordered" evidence="4">
    <location>
        <begin position="326"/>
        <end position="349"/>
    </location>
</feature>
<dbReference type="Gene3D" id="1.10.260.40">
    <property type="entry name" value="lambda repressor-like DNA-binding domains"/>
    <property type="match status" value="1"/>
</dbReference>